<feature type="chain" id="PRO_5031482136" evidence="1">
    <location>
        <begin position="33"/>
        <end position="116"/>
    </location>
</feature>
<comment type="caution">
    <text evidence="2">The sequence shown here is derived from an EMBL/GenBank/DDBJ whole genome shotgun (WGS) entry which is preliminary data.</text>
</comment>
<organism evidence="2 3">
    <name type="scientific">Armatimonas rosea</name>
    <dbReference type="NCBI Taxonomy" id="685828"/>
    <lineage>
        <taxon>Bacteria</taxon>
        <taxon>Bacillati</taxon>
        <taxon>Armatimonadota</taxon>
        <taxon>Armatimonadia</taxon>
        <taxon>Armatimonadales</taxon>
        <taxon>Armatimonadaceae</taxon>
        <taxon>Armatimonas</taxon>
    </lineage>
</organism>
<proteinExistence type="predicted"/>
<dbReference type="Proteomes" id="UP000520814">
    <property type="component" value="Unassembled WGS sequence"/>
</dbReference>
<sequence length="116" mass="12209">MKTNKIRLSLTGLLATLACTGLWFSSSNIAFAGTATAIHCLEAGATGGTGCYAQYCNVISPNKGITWNASWECCYDPSNNLVSAKNYTCSATFNGGCCNNLDGAPHCPNMSCQQSY</sequence>
<evidence type="ECO:0000313" key="3">
    <source>
        <dbReference type="Proteomes" id="UP000520814"/>
    </source>
</evidence>
<name>A0A7W9SKG2_ARMRO</name>
<keyword evidence="3" id="KW-1185">Reference proteome</keyword>
<protein>
    <submittedName>
        <fullName evidence="2">Uncharacterized protein</fullName>
    </submittedName>
</protein>
<dbReference type="EMBL" id="JACHGW010000001">
    <property type="protein sequence ID" value="MBB6048281.1"/>
    <property type="molecule type" value="Genomic_DNA"/>
</dbReference>
<dbReference type="PROSITE" id="PS51257">
    <property type="entry name" value="PROKAR_LIPOPROTEIN"/>
    <property type="match status" value="1"/>
</dbReference>
<dbReference type="AlphaFoldDB" id="A0A7W9SKG2"/>
<feature type="signal peptide" evidence="1">
    <location>
        <begin position="1"/>
        <end position="32"/>
    </location>
</feature>
<keyword evidence="1" id="KW-0732">Signal</keyword>
<evidence type="ECO:0000256" key="1">
    <source>
        <dbReference type="SAM" id="SignalP"/>
    </source>
</evidence>
<accession>A0A7W9SKG2</accession>
<evidence type="ECO:0000313" key="2">
    <source>
        <dbReference type="EMBL" id="MBB6048281.1"/>
    </source>
</evidence>
<gene>
    <name evidence="2" type="ORF">HNQ39_000043</name>
</gene>
<reference evidence="2 3" key="1">
    <citation type="submission" date="2020-08" db="EMBL/GenBank/DDBJ databases">
        <title>Genomic Encyclopedia of Type Strains, Phase IV (KMG-IV): sequencing the most valuable type-strain genomes for metagenomic binning, comparative biology and taxonomic classification.</title>
        <authorList>
            <person name="Goeker M."/>
        </authorList>
    </citation>
    <scope>NUCLEOTIDE SEQUENCE [LARGE SCALE GENOMIC DNA]</scope>
    <source>
        <strain evidence="2 3">DSM 23562</strain>
    </source>
</reference>